<gene>
    <name evidence="1" type="ORF">SAMN02910265_01054</name>
</gene>
<dbReference type="RefSeq" id="WP_074714976.1">
    <property type="nucleotide sequence ID" value="NZ_FNWV01000003.1"/>
</dbReference>
<sequence>MRKYKSLKDYIRLNNLEVIIQGLTNHIMAISCANASYSINDIEIHTLVWKSFDQGMLTITIGVSAILISSNGGADSLHYYNISLCGNVISRLSDLHIINIVEVTEEQLQKETVESLFMLPIISADNLEDIAEEFYEKYCPDYLLNPKQKYSFPVVRIKEWVGLKLWYADLPDNCFGRLYLKESTATIYDSSKYPIIDKYENTPIPRGAILLNYNYYYKGNKYDDVITFCHELVHWAMHQSYFILRHMLEDSFETMNCSVDLPNFDGNMTIADKAYWIAEGQANELSIRLAMPKHLVEQAIAEYENNSKGITRDGIYYQSMVEDFELKFNVSREIVKKRLMQLGYDFADGTCVKVDDCHYPAFTFTHGTLKEDETFIIDQSKYEQLLRENKDFEDLIKSNICVYTGAVVCIYNAKYIRHFINNGKNKYVLSDYAMKHADECCVRFNAYYNASAFQNYNYYIQEYLCSLIDKNKRVRFDSNKNETIVEYKHKRALFLQNDKILYDEMVKDGVTTFSEALVYIMDNKKIIDEDFKETKLKKKYLAEFLGCDDKTIQNYRNGSANITIEKAMLICLACETGPKVSMFLIEKSVGGIPDIGIKKIAYEWLLLNTDLPLNEWDRILEEDFHLSPIRFDA</sequence>
<dbReference type="SUPFAM" id="SSF47413">
    <property type="entry name" value="lambda repressor-like DNA-binding domains"/>
    <property type="match status" value="1"/>
</dbReference>
<dbReference type="PROSITE" id="PS51257">
    <property type="entry name" value="PROKAR_LIPOPROTEIN"/>
    <property type="match status" value="1"/>
</dbReference>
<dbReference type="Proteomes" id="UP000183190">
    <property type="component" value="Unassembled WGS sequence"/>
</dbReference>
<reference evidence="1 2" key="1">
    <citation type="submission" date="2016-10" db="EMBL/GenBank/DDBJ databases">
        <authorList>
            <person name="de Groot N.N."/>
        </authorList>
    </citation>
    <scope>NUCLEOTIDE SEQUENCE [LARGE SCALE GENOMIC DNA]</scope>
    <source>
        <strain evidence="1 2">YAD2003</strain>
    </source>
</reference>
<dbReference type="EMBL" id="FNWV01000003">
    <property type="protein sequence ID" value="SEH50562.1"/>
    <property type="molecule type" value="Genomic_DNA"/>
</dbReference>
<accession>A0A1H6IVQ4</accession>
<dbReference type="InterPro" id="IPR010982">
    <property type="entry name" value="Lambda_DNA-bd_dom_sf"/>
</dbReference>
<proteinExistence type="predicted"/>
<protein>
    <recommendedName>
        <fullName evidence="3">IrrE N-terminal-like domain-containing protein</fullName>
    </recommendedName>
</protein>
<evidence type="ECO:0000313" key="2">
    <source>
        <dbReference type="Proteomes" id="UP000183190"/>
    </source>
</evidence>
<organism evidence="1 2">
    <name type="scientific">Ruminococcus flavefaciens</name>
    <dbReference type="NCBI Taxonomy" id="1265"/>
    <lineage>
        <taxon>Bacteria</taxon>
        <taxon>Bacillati</taxon>
        <taxon>Bacillota</taxon>
        <taxon>Clostridia</taxon>
        <taxon>Eubacteriales</taxon>
        <taxon>Oscillospiraceae</taxon>
        <taxon>Ruminococcus</taxon>
    </lineage>
</organism>
<name>A0A1H6IVQ4_RUMFL</name>
<evidence type="ECO:0008006" key="3">
    <source>
        <dbReference type="Google" id="ProtNLM"/>
    </source>
</evidence>
<dbReference type="AlphaFoldDB" id="A0A1H6IVQ4"/>
<evidence type="ECO:0000313" key="1">
    <source>
        <dbReference type="EMBL" id="SEH50562.1"/>
    </source>
</evidence>
<dbReference type="GO" id="GO:0003677">
    <property type="term" value="F:DNA binding"/>
    <property type="evidence" value="ECO:0007669"/>
    <property type="project" value="InterPro"/>
</dbReference>
<dbReference type="OrthoDB" id="581382at2"/>